<evidence type="ECO:0000256" key="4">
    <source>
        <dbReference type="ARBA" id="ARBA00022989"/>
    </source>
</evidence>
<keyword evidence="4 7" id="KW-1133">Transmembrane helix</keyword>
<dbReference type="InterPro" id="IPR045069">
    <property type="entry name" value="MATE_euk"/>
</dbReference>
<dbReference type="GO" id="GO:0016020">
    <property type="term" value="C:membrane"/>
    <property type="evidence" value="ECO:0007669"/>
    <property type="project" value="UniProtKB-SubCell"/>
</dbReference>
<protein>
    <submittedName>
        <fullName evidence="8">Multi antimicrobial extrusion protein</fullName>
    </submittedName>
</protein>
<feature type="compositionally biased region" description="Low complexity" evidence="6">
    <location>
        <begin position="149"/>
        <end position="158"/>
    </location>
</feature>
<dbReference type="AlphaFoldDB" id="A0A9W9XR07"/>
<feature type="transmembrane region" description="Helical" evidence="7">
    <location>
        <begin position="224"/>
        <end position="248"/>
    </location>
</feature>
<evidence type="ECO:0000256" key="7">
    <source>
        <dbReference type="SAM" id="Phobius"/>
    </source>
</evidence>
<evidence type="ECO:0000256" key="6">
    <source>
        <dbReference type="SAM" id="MobiDB-lite"/>
    </source>
</evidence>
<proteinExistence type="inferred from homology"/>
<dbReference type="InterPro" id="IPR002528">
    <property type="entry name" value="MATE_fam"/>
</dbReference>
<dbReference type="EMBL" id="JAPWDS010000005">
    <property type="protein sequence ID" value="KAJ5497548.1"/>
    <property type="molecule type" value="Genomic_DNA"/>
</dbReference>
<reference evidence="8" key="2">
    <citation type="journal article" date="2023" name="IMA Fungus">
        <title>Comparative genomic study of the Penicillium genus elucidates a diverse pangenome and 15 lateral gene transfer events.</title>
        <authorList>
            <person name="Petersen C."/>
            <person name="Sorensen T."/>
            <person name="Nielsen M.R."/>
            <person name="Sondergaard T.E."/>
            <person name="Sorensen J.L."/>
            <person name="Fitzpatrick D.A."/>
            <person name="Frisvad J.C."/>
            <person name="Nielsen K.L."/>
        </authorList>
    </citation>
    <scope>NUCLEOTIDE SEQUENCE</scope>
    <source>
        <strain evidence="8">IBT 29495</strain>
    </source>
</reference>
<dbReference type="GO" id="GO:0015297">
    <property type="term" value="F:antiporter activity"/>
    <property type="evidence" value="ECO:0007669"/>
    <property type="project" value="InterPro"/>
</dbReference>
<feature type="transmembrane region" description="Helical" evidence="7">
    <location>
        <begin position="459"/>
        <end position="484"/>
    </location>
</feature>
<feature type="transmembrane region" description="Helical" evidence="7">
    <location>
        <begin position="634"/>
        <end position="654"/>
    </location>
</feature>
<gene>
    <name evidence="8" type="ORF">N7463_009535</name>
</gene>
<dbReference type="PANTHER" id="PTHR11206">
    <property type="entry name" value="MULTIDRUG RESISTANCE PROTEIN"/>
    <property type="match status" value="1"/>
</dbReference>
<evidence type="ECO:0000256" key="1">
    <source>
        <dbReference type="ARBA" id="ARBA00004141"/>
    </source>
</evidence>
<evidence type="ECO:0000256" key="2">
    <source>
        <dbReference type="ARBA" id="ARBA00010199"/>
    </source>
</evidence>
<organism evidence="8 9">
    <name type="scientific">Penicillium fimorum</name>
    <dbReference type="NCBI Taxonomy" id="1882269"/>
    <lineage>
        <taxon>Eukaryota</taxon>
        <taxon>Fungi</taxon>
        <taxon>Dikarya</taxon>
        <taxon>Ascomycota</taxon>
        <taxon>Pezizomycotina</taxon>
        <taxon>Eurotiomycetes</taxon>
        <taxon>Eurotiomycetidae</taxon>
        <taxon>Eurotiales</taxon>
        <taxon>Aspergillaceae</taxon>
        <taxon>Penicillium</taxon>
    </lineage>
</organism>
<keyword evidence="9" id="KW-1185">Reference proteome</keyword>
<feature type="transmembrane region" description="Helical" evidence="7">
    <location>
        <begin position="610"/>
        <end position="628"/>
    </location>
</feature>
<evidence type="ECO:0000313" key="8">
    <source>
        <dbReference type="EMBL" id="KAJ5497548.1"/>
    </source>
</evidence>
<dbReference type="Proteomes" id="UP001149954">
    <property type="component" value="Unassembled WGS sequence"/>
</dbReference>
<dbReference type="Pfam" id="PF01554">
    <property type="entry name" value="MatE"/>
    <property type="match status" value="2"/>
</dbReference>
<dbReference type="GO" id="GO:0042910">
    <property type="term" value="F:xenobiotic transmembrane transporter activity"/>
    <property type="evidence" value="ECO:0007669"/>
    <property type="project" value="InterPro"/>
</dbReference>
<keyword evidence="3 7" id="KW-0812">Transmembrane</keyword>
<dbReference type="GO" id="GO:1990961">
    <property type="term" value="P:xenobiotic detoxification by transmembrane export across the plasma membrane"/>
    <property type="evidence" value="ECO:0007669"/>
    <property type="project" value="InterPro"/>
</dbReference>
<feature type="compositionally biased region" description="Polar residues" evidence="6">
    <location>
        <begin position="53"/>
        <end position="69"/>
    </location>
</feature>
<comment type="caution">
    <text evidence="8">The sequence shown here is derived from an EMBL/GenBank/DDBJ whole genome shotgun (WGS) entry which is preliminary data.</text>
</comment>
<dbReference type="NCBIfam" id="TIGR00797">
    <property type="entry name" value="matE"/>
    <property type="match status" value="1"/>
</dbReference>
<feature type="transmembrane region" description="Helical" evidence="7">
    <location>
        <begin position="490"/>
        <end position="511"/>
    </location>
</feature>
<evidence type="ECO:0000256" key="3">
    <source>
        <dbReference type="ARBA" id="ARBA00022692"/>
    </source>
</evidence>
<feature type="transmembrane region" description="Helical" evidence="7">
    <location>
        <begin position="409"/>
        <end position="438"/>
    </location>
</feature>
<feature type="transmembrane region" description="Helical" evidence="7">
    <location>
        <begin position="367"/>
        <end position="389"/>
    </location>
</feature>
<dbReference type="CDD" id="cd13132">
    <property type="entry name" value="MATE_eukaryotic"/>
    <property type="match status" value="1"/>
</dbReference>
<keyword evidence="5 7" id="KW-0472">Membrane</keyword>
<feature type="compositionally biased region" description="Low complexity" evidence="6">
    <location>
        <begin position="16"/>
        <end position="35"/>
    </location>
</feature>
<evidence type="ECO:0000256" key="5">
    <source>
        <dbReference type="ARBA" id="ARBA00023136"/>
    </source>
</evidence>
<evidence type="ECO:0000313" key="9">
    <source>
        <dbReference type="Proteomes" id="UP001149954"/>
    </source>
</evidence>
<sequence length="673" mass="73383">MGPRNIRSVDSAEHQSSFSRSFTSSSPIAASAIARDLADYSDEDRTPTDEASDTSTARPPASYNSTNPRSLAGSYRRPGYFTSVSHATVVPWVGEQQALSQIEREQVIEEERDLLSDNHVIAPEHAYGKTHGLQRKMSGLLSAAIGQGPPSRRPSASSRRSRSRDPETDAASEITALLGERSADAEGSEMGLEEIDRRWEEAVAAGLIQTTWQRETKVIIKYSLPLMVTFLLQYSLTVASIFTIGHLGKEELGAVSLASMTVTITGNAVYSGLATSLDTLCAQAYGSGKRKLVGLQMLRMVYFLWVITIPIMVLWYFSEHILVKIIPEKEVAEMAGLYLKIALLGTPGFALFESGKRYLQAQGVFSASLYVLIVCAPLNAFLNWFFVWVSPFQPFDEDNTDFGYQKLQWGFIGAPIAVIITENLLPLGLFIYVYFFVGSECWCGFTKRAFQNWGPMIRLALPGLIMVEAECLAFEILTLCSSYLGTSALAAQSILATIASITWQIPFPLSIAGSTRIANLIGATLVDAAKISAKVSLCGAAIVGVFNMVLLSALRSYIPRLFSSDPEVVEIVAQVLPLCAAFQLFDALAANCNGILRGLGRQEVGGYIQLFCYYAIAMPLSMGTTFALNWGVMGLWTGVALALGLVSLIEGIFISRANWDRSVEDALARNEQT</sequence>
<dbReference type="OrthoDB" id="2126698at2759"/>
<feature type="region of interest" description="Disordered" evidence="6">
    <location>
        <begin position="1"/>
        <end position="74"/>
    </location>
</feature>
<feature type="transmembrane region" description="Helical" evidence="7">
    <location>
        <begin position="300"/>
        <end position="317"/>
    </location>
</feature>
<name>A0A9W9XR07_9EURO</name>
<feature type="transmembrane region" description="Helical" evidence="7">
    <location>
        <begin position="337"/>
        <end position="355"/>
    </location>
</feature>
<feature type="transmembrane region" description="Helical" evidence="7">
    <location>
        <begin position="571"/>
        <end position="589"/>
    </location>
</feature>
<comment type="similarity">
    <text evidence="2">Belongs to the multi antimicrobial extrusion (MATE) (TC 2.A.66.1) family.</text>
</comment>
<feature type="region of interest" description="Disordered" evidence="6">
    <location>
        <begin position="143"/>
        <end position="170"/>
    </location>
</feature>
<accession>A0A9W9XR07</accession>
<reference evidence="8" key="1">
    <citation type="submission" date="2022-12" db="EMBL/GenBank/DDBJ databases">
        <authorList>
            <person name="Petersen C."/>
        </authorList>
    </citation>
    <scope>NUCLEOTIDE SEQUENCE</scope>
    <source>
        <strain evidence="8">IBT 29495</strain>
    </source>
</reference>
<comment type="subcellular location">
    <subcellularLocation>
        <location evidence="1">Membrane</location>
        <topology evidence="1">Multi-pass membrane protein</topology>
    </subcellularLocation>
</comment>
<feature type="transmembrane region" description="Helical" evidence="7">
    <location>
        <begin position="531"/>
        <end position="551"/>
    </location>
</feature>